<dbReference type="EC" id="5.3.1.24" evidence="3 9"/>
<accession>A0A1I1UCC4</accession>
<keyword evidence="6 9" id="KW-0822">Tryptophan biosynthesis</keyword>
<evidence type="ECO:0000256" key="4">
    <source>
        <dbReference type="ARBA" id="ARBA00022272"/>
    </source>
</evidence>
<keyword evidence="5 9" id="KW-0028">Amino-acid biosynthesis</keyword>
<dbReference type="GO" id="GO:0004640">
    <property type="term" value="F:phosphoribosylanthranilate isomerase activity"/>
    <property type="evidence" value="ECO:0007669"/>
    <property type="project" value="UniProtKB-UniRule"/>
</dbReference>
<dbReference type="AlphaFoldDB" id="A0A1I1UCC4"/>
<dbReference type="InParanoid" id="A0A1I1UCC4"/>
<dbReference type="Proteomes" id="UP000181976">
    <property type="component" value="Unassembled WGS sequence"/>
</dbReference>
<keyword evidence="7 9" id="KW-0057">Aromatic amino acid biosynthesis</keyword>
<dbReference type="InterPro" id="IPR013785">
    <property type="entry name" value="Aldolase_TIM"/>
</dbReference>
<dbReference type="PANTHER" id="PTHR42894:SF1">
    <property type="entry name" value="N-(5'-PHOSPHORIBOSYL)ANTHRANILATE ISOMERASE"/>
    <property type="match status" value="1"/>
</dbReference>
<dbReference type="STRING" id="385682.SAMN05444380_10120"/>
<keyword evidence="12" id="KW-1185">Reference proteome</keyword>
<evidence type="ECO:0000313" key="12">
    <source>
        <dbReference type="Proteomes" id="UP000181976"/>
    </source>
</evidence>
<dbReference type="UniPathway" id="UPA00035">
    <property type="reaction ID" value="UER00042"/>
</dbReference>
<proteinExistence type="inferred from homology"/>
<gene>
    <name evidence="9" type="primary">trpF</name>
    <name evidence="11" type="ORF">SAMN05444380_10120</name>
</gene>
<comment type="pathway">
    <text evidence="2 9">Amino-acid biosynthesis; L-tryptophan biosynthesis; L-tryptophan from chorismate: step 3/5.</text>
</comment>
<dbReference type="eggNOG" id="COG0135">
    <property type="taxonomic scope" value="Bacteria"/>
</dbReference>
<comment type="similarity">
    <text evidence="9">Belongs to the TrpF family.</text>
</comment>
<dbReference type="EMBL" id="FONA01000001">
    <property type="protein sequence ID" value="SFD68387.1"/>
    <property type="molecule type" value="Genomic_DNA"/>
</dbReference>
<comment type="catalytic activity">
    <reaction evidence="1 9">
        <text>N-(5-phospho-beta-D-ribosyl)anthranilate = 1-(2-carboxyphenylamino)-1-deoxy-D-ribulose 5-phosphate</text>
        <dbReference type="Rhea" id="RHEA:21540"/>
        <dbReference type="ChEBI" id="CHEBI:18277"/>
        <dbReference type="ChEBI" id="CHEBI:58613"/>
        <dbReference type="EC" id="5.3.1.24"/>
    </reaction>
</comment>
<dbReference type="InterPro" id="IPR044643">
    <property type="entry name" value="TrpF_fam"/>
</dbReference>
<name>A0A1I1UCC4_9BACT</name>
<reference evidence="11 12" key="1">
    <citation type="submission" date="2016-10" db="EMBL/GenBank/DDBJ databases">
        <authorList>
            <person name="de Groot N.N."/>
        </authorList>
    </citation>
    <scope>NUCLEOTIDE SEQUENCE [LARGE SCALE GENOMIC DNA]</scope>
    <source>
        <strain evidence="11 12">DSM 19012</strain>
    </source>
</reference>
<evidence type="ECO:0000259" key="10">
    <source>
        <dbReference type="Pfam" id="PF00697"/>
    </source>
</evidence>
<dbReference type="Pfam" id="PF00697">
    <property type="entry name" value="PRAI"/>
    <property type="match status" value="1"/>
</dbReference>
<evidence type="ECO:0000256" key="1">
    <source>
        <dbReference type="ARBA" id="ARBA00001164"/>
    </source>
</evidence>
<sequence length="203" mass="22834">MREHANIEALVTLQPDYIGFIFYPKSPRYAGDILKSHTTKNIPATIKKTGVFVNADNKTITDIAKIHNLNAVQLHGEESPEQCRQLQAEGLEVIKAFKLTQASDLQATNAYHASCHFFLFDTPTRHYGGSGKKFDWSVLSHYKGNKPFFLSGGIGEEDINAIIEKCPLKPYAVDINSRFETEPGLKDIQSIQRFLASIKKFNF</sequence>
<evidence type="ECO:0000256" key="9">
    <source>
        <dbReference type="HAMAP-Rule" id="MF_00135"/>
    </source>
</evidence>
<evidence type="ECO:0000256" key="7">
    <source>
        <dbReference type="ARBA" id="ARBA00023141"/>
    </source>
</evidence>
<dbReference type="GO" id="GO:0000162">
    <property type="term" value="P:L-tryptophan biosynthetic process"/>
    <property type="evidence" value="ECO:0007669"/>
    <property type="project" value="UniProtKB-UniRule"/>
</dbReference>
<feature type="domain" description="N-(5'phosphoribosyl) anthranilate isomerase (PRAI)" evidence="10">
    <location>
        <begin position="4"/>
        <end position="195"/>
    </location>
</feature>
<dbReference type="RefSeq" id="WP_237706116.1">
    <property type="nucleotide sequence ID" value="NZ_AFSL01000040.1"/>
</dbReference>
<evidence type="ECO:0000313" key="11">
    <source>
        <dbReference type="EMBL" id="SFD68387.1"/>
    </source>
</evidence>
<keyword evidence="8 9" id="KW-0413">Isomerase</keyword>
<evidence type="ECO:0000256" key="5">
    <source>
        <dbReference type="ARBA" id="ARBA00022605"/>
    </source>
</evidence>
<evidence type="ECO:0000256" key="3">
    <source>
        <dbReference type="ARBA" id="ARBA00012572"/>
    </source>
</evidence>
<dbReference type="InterPro" id="IPR011060">
    <property type="entry name" value="RibuloseP-bd_barrel"/>
</dbReference>
<dbReference type="HAMAP" id="MF_00135">
    <property type="entry name" value="PRAI"/>
    <property type="match status" value="1"/>
</dbReference>
<organism evidence="11 12">
    <name type="scientific">Thermophagus xiamenensis</name>
    <dbReference type="NCBI Taxonomy" id="385682"/>
    <lineage>
        <taxon>Bacteria</taxon>
        <taxon>Pseudomonadati</taxon>
        <taxon>Bacteroidota</taxon>
        <taxon>Bacteroidia</taxon>
        <taxon>Marinilabiliales</taxon>
        <taxon>Marinilabiliaceae</taxon>
        <taxon>Thermophagus</taxon>
    </lineage>
</organism>
<evidence type="ECO:0000256" key="2">
    <source>
        <dbReference type="ARBA" id="ARBA00004664"/>
    </source>
</evidence>
<evidence type="ECO:0000256" key="8">
    <source>
        <dbReference type="ARBA" id="ARBA00023235"/>
    </source>
</evidence>
<evidence type="ECO:0000256" key="6">
    <source>
        <dbReference type="ARBA" id="ARBA00022822"/>
    </source>
</evidence>
<dbReference type="PANTHER" id="PTHR42894">
    <property type="entry name" value="N-(5'-PHOSPHORIBOSYL)ANTHRANILATE ISOMERASE"/>
    <property type="match status" value="1"/>
</dbReference>
<dbReference type="SUPFAM" id="SSF51366">
    <property type="entry name" value="Ribulose-phoshate binding barrel"/>
    <property type="match status" value="1"/>
</dbReference>
<protein>
    <recommendedName>
        <fullName evidence="4 9">N-(5'-phosphoribosyl)anthranilate isomerase</fullName>
        <shortName evidence="9">PRAI</shortName>
        <ecNumber evidence="3 9">5.3.1.24</ecNumber>
    </recommendedName>
</protein>
<dbReference type="InterPro" id="IPR001240">
    <property type="entry name" value="PRAI_dom"/>
</dbReference>
<dbReference type="Gene3D" id="3.20.20.70">
    <property type="entry name" value="Aldolase class I"/>
    <property type="match status" value="1"/>
</dbReference>
<dbReference type="CDD" id="cd00405">
    <property type="entry name" value="PRAI"/>
    <property type="match status" value="1"/>
</dbReference>